<proteinExistence type="inferred from homology"/>
<dbReference type="Gene3D" id="3.30.360.10">
    <property type="entry name" value="Dihydrodipicolinate Reductase, domain 2"/>
    <property type="match status" value="1"/>
</dbReference>
<dbReference type="InterPro" id="IPR003361">
    <property type="entry name" value="Acetaldehyde_dehydrogenase"/>
</dbReference>
<gene>
    <name evidence="6" type="ORF">LNTAR_03164</name>
</gene>
<dbReference type="InterPro" id="IPR000534">
    <property type="entry name" value="Semialdehyde_DH_NAD-bd"/>
</dbReference>
<evidence type="ECO:0000259" key="5">
    <source>
        <dbReference type="SMART" id="SM00859"/>
    </source>
</evidence>
<keyword evidence="2 4" id="KW-0058">Aromatic hydrocarbons catabolism</keyword>
<evidence type="ECO:0000256" key="2">
    <source>
        <dbReference type="ARBA" id="ARBA00022797"/>
    </source>
</evidence>
<dbReference type="SUPFAM" id="SSF51735">
    <property type="entry name" value="NAD(P)-binding Rossmann-fold domains"/>
    <property type="match status" value="1"/>
</dbReference>
<dbReference type="EC" id="1.2.1.10" evidence="4"/>
<dbReference type="eggNOG" id="COG4569">
    <property type="taxonomic scope" value="Bacteria"/>
</dbReference>
<dbReference type="Proteomes" id="UP000004947">
    <property type="component" value="Unassembled WGS sequence"/>
</dbReference>
<protein>
    <recommendedName>
        <fullName evidence="4">Acetaldehyde dehydrogenase</fullName>
        <ecNumber evidence="4">1.2.1.10</ecNumber>
    </recommendedName>
    <alternativeName>
        <fullName evidence="4">Acetaldehyde dehydrogenase [acetylating]</fullName>
    </alternativeName>
</protein>
<dbReference type="OrthoDB" id="9786743at2"/>
<evidence type="ECO:0000313" key="7">
    <source>
        <dbReference type="Proteomes" id="UP000004947"/>
    </source>
</evidence>
<feature type="active site" description="Acyl-thioester intermediate" evidence="4">
    <location>
        <position position="126"/>
    </location>
</feature>
<evidence type="ECO:0000256" key="3">
    <source>
        <dbReference type="ARBA" id="ARBA00023027"/>
    </source>
</evidence>
<dbReference type="InterPro" id="IPR036291">
    <property type="entry name" value="NAD(P)-bd_dom_sf"/>
</dbReference>
<keyword evidence="7" id="KW-1185">Reference proteome</keyword>
<dbReference type="STRING" id="313628.LNTAR_03164"/>
<sequence>MKKLKIAILGSGNIGTDLLIKVMRSKFLDCVLFVGRSFASNGMIKASSLGIIVSDKSIDAIVENKENIDLVFDATSAQSHKIHANIFKDLGIKCIDMTPSQVGKICIPAINGPSCLSAANINMITCGGQASIPMAYTIFRNVKNIEYIEVVSSIASKSAGPGTRENIDEYIYNTEAGLRHLTGCENVKAILNLNPAIPCINMQTTIFAKVDQVEVESLISPIKEMEKKIQEYVTGYEVIVQPVYEGGRIVVTVRCCGLGDYLPRYAGNLDIINCAAIAMAEEYAIKNSVVGQS</sequence>
<dbReference type="HAMAP" id="MF_01657">
    <property type="entry name" value="Ac_ald_DH_ac"/>
    <property type="match status" value="1"/>
</dbReference>
<dbReference type="GO" id="GO:0008774">
    <property type="term" value="F:acetaldehyde dehydrogenase (acetylating) activity"/>
    <property type="evidence" value="ECO:0007669"/>
    <property type="project" value="UniProtKB-UniRule"/>
</dbReference>
<reference evidence="6 7" key="1">
    <citation type="journal article" date="2010" name="J. Bacteriol.">
        <title>Genome sequence of Lentisphaera araneosa HTCC2155T, the type species of the order Lentisphaerales in the phylum Lentisphaerae.</title>
        <authorList>
            <person name="Thrash J.C."/>
            <person name="Cho J.C."/>
            <person name="Vergin K.L."/>
            <person name="Morris R.M."/>
            <person name="Giovannoni S.J."/>
        </authorList>
    </citation>
    <scope>NUCLEOTIDE SEQUENCE [LARGE SCALE GENOMIC DNA]</scope>
    <source>
        <strain evidence="6 7">HTCC2155</strain>
    </source>
</reference>
<dbReference type="RefSeq" id="WP_007280970.1">
    <property type="nucleotide sequence ID" value="NZ_ABCK01000034.1"/>
</dbReference>
<organism evidence="6 7">
    <name type="scientific">Lentisphaera araneosa HTCC2155</name>
    <dbReference type="NCBI Taxonomy" id="313628"/>
    <lineage>
        <taxon>Bacteria</taxon>
        <taxon>Pseudomonadati</taxon>
        <taxon>Lentisphaerota</taxon>
        <taxon>Lentisphaeria</taxon>
        <taxon>Lentisphaerales</taxon>
        <taxon>Lentisphaeraceae</taxon>
        <taxon>Lentisphaera</taxon>
    </lineage>
</organism>
<dbReference type="Pfam" id="PF09290">
    <property type="entry name" value="AcetDehyd-dimer"/>
    <property type="match status" value="1"/>
</dbReference>
<comment type="similarity">
    <text evidence="1 4">Belongs to the acetaldehyde dehydrogenase family.</text>
</comment>
<dbReference type="InterPro" id="IPR015426">
    <property type="entry name" value="Acetylaldehyde_DH_C"/>
</dbReference>
<dbReference type="SUPFAM" id="SSF55347">
    <property type="entry name" value="Glyceraldehyde-3-phosphate dehydrogenase-like, C-terminal domain"/>
    <property type="match status" value="1"/>
</dbReference>
<evidence type="ECO:0000256" key="1">
    <source>
        <dbReference type="ARBA" id="ARBA00009244"/>
    </source>
</evidence>
<dbReference type="NCBIfam" id="NF006157">
    <property type="entry name" value="PRK08300.1"/>
    <property type="match status" value="1"/>
</dbReference>
<feature type="domain" description="Semialdehyde dehydrogenase NAD-binding" evidence="5">
    <location>
        <begin position="5"/>
        <end position="118"/>
    </location>
</feature>
<evidence type="ECO:0000256" key="4">
    <source>
        <dbReference type="HAMAP-Rule" id="MF_01657"/>
    </source>
</evidence>
<feature type="binding site" evidence="4">
    <location>
        <position position="268"/>
    </location>
    <ligand>
        <name>NAD(+)</name>
        <dbReference type="ChEBI" id="CHEBI:57540"/>
    </ligand>
</feature>
<comment type="catalytic activity">
    <reaction evidence="4">
        <text>acetaldehyde + NAD(+) + CoA = acetyl-CoA + NADH + H(+)</text>
        <dbReference type="Rhea" id="RHEA:23288"/>
        <dbReference type="ChEBI" id="CHEBI:15343"/>
        <dbReference type="ChEBI" id="CHEBI:15378"/>
        <dbReference type="ChEBI" id="CHEBI:57287"/>
        <dbReference type="ChEBI" id="CHEBI:57288"/>
        <dbReference type="ChEBI" id="CHEBI:57540"/>
        <dbReference type="ChEBI" id="CHEBI:57945"/>
        <dbReference type="EC" id="1.2.1.10"/>
    </reaction>
</comment>
<dbReference type="EMBL" id="ABCK01000034">
    <property type="protein sequence ID" value="EDM25195.1"/>
    <property type="molecule type" value="Genomic_DNA"/>
</dbReference>
<dbReference type="SMART" id="SM00859">
    <property type="entry name" value="Semialdhyde_dh"/>
    <property type="match status" value="1"/>
</dbReference>
<name>A6DT20_9BACT</name>
<comment type="caution">
    <text evidence="6">The sequence shown here is derived from an EMBL/GenBank/DDBJ whole genome shotgun (WGS) entry which is preliminary data.</text>
</comment>
<dbReference type="AlphaFoldDB" id="A6DT20"/>
<dbReference type="GO" id="GO:0051287">
    <property type="term" value="F:NAD binding"/>
    <property type="evidence" value="ECO:0007669"/>
    <property type="project" value="UniProtKB-UniRule"/>
</dbReference>
<dbReference type="CDD" id="cd23933">
    <property type="entry name" value="ALDH_C"/>
    <property type="match status" value="1"/>
</dbReference>
<dbReference type="Gene3D" id="3.40.50.720">
    <property type="entry name" value="NAD(P)-binding Rossmann-like Domain"/>
    <property type="match status" value="1"/>
</dbReference>
<evidence type="ECO:0000313" key="6">
    <source>
        <dbReference type="EMBL" id="EDM25195.1"/>
    </source>
</evidence>
<keyword evidence="3 4" id="KW-0520">NAD</keyword>
<feature type="binding site" evidence="4">
    <location>
        <begin position="11"/>
        <end position="14"/>
    </location>
    <ligand>
        <name>NAD(+)</name>
        <dbReference type="ChEBI" id="CHEBI:57540"/>
    </ligand>
</feature>
<dbReference type="PIRSF" id="PIRSF015689">
    <property type="entry name" value="Actaldh_dh_actl"/>
    <property type="match status" value="1"/>
</dbReference>
<keyword evidence="4 6" id="KW-0560">Oxidoreductase</keyword>
<dbReference type="NCBIfam" id="TIGR03215">
    <property type="entry name" value="ac_ald_DH_ac"/>
    <property type="match status" value="1"/>
</dbReference>
<feature type="binding site" evidence="4">
    <location>
        <begin position="158"/>
        <end position="166"/>
    </location>
    <ligand>
        <name>NAD(+)</name>
        <dbReference type="ChEBI" id="CHEBI:57540"/>
    </ligand>
</feature>
<accession>A6DT20</accession>